<accession>B4VQM3</accession>
<sequence length="46" mass="5046">MAEERSPYNWIKAGCGEQLLAGKLALMSKPTPTIDSKTTPTIDFFS</sequence>
<evidence type="ECO:0000313" key="1">
    <source>
        <dbReference type="EMBL" id="EDX75695.1"/>
    </source>
</evidence>
<keyword evidence="2" id="KW-1185">Reference proteome</keyword>
<evidence type="ECO:0000313" key="2">
    <source>
        <dbReference type="Proteomes" id="UP000003835"/>
    </source>
</evidence>
<dbReference type="EMBL" id="DS989848">
    <property type="protein sequence ID" value="EDX75695.1"/>
    <property type="molecule type" value="Genomic_DNA"/>
</dbReference>
<proteinExistence type="predicted"/>
<organism evidence="1 2">
    <name type="scientific">Coleofasciculus chthonoplastes PCC 7420</name>
    <dbReference type="NCBI Taxonomy" id="118168"/>
    <lineage>
        <taxon>Bacteria</taxon>
        <taxon>Bacillati</taxon>
        <taxon>Cyanobacteriota</taxon>
        <taxon>Cyanophyceae</taxon>
        <taxon>Coleofasciculales</taxon>
        <taxon>Coleofasciculaceae</taxon>
        <taxon>Coleofasciculus</taxon>
    </lineage>
</organism>
<dbReference type="STRING" id="118168.MC7420_6350"/>
<protein>
    <submittedName>
        <fullName evidence="1">Uncharacterized protein</fullName>
    </submittedName>
</protein>
<reference evidence="1 2" key="1">
    <citation type="submission" date="2008-07" db="EMBL/GenBank/DDBJ databases">
        <authorList>
            <person name="Tandeau de Marsac N."/>
            <person name="Ferriera S."/>
            <person name="Johnson J."/>
            <person name="Kravitz S."/>
            <person name="Beeson K."/>
            <person name="Sutton G."/>
            <person name="Rogers Y.-H."/>
            <person name="Friedman R."/>
            <person name="Frazier M."/>
            <person name="Venter J.C."/>
        </authorList>
    </citation>
    <scope>NUCLEOTIDE SEQUENCE [LARGE SCALE GENOMIC DNA]</scope>
    <source>
        <strain evidence="1 2">PCC 7420</strain>
    </source>
</reference>
<dbReference type="AlphaFoldDB" id="B4VQM3"/>
<dbReference type="Proteomes" id="UP000003835">
    <property type="component" value="Unassembled WGS sequence"/>
</dbReference>
<dbReference type="HOGENOM" id="CLU_3182444_0_0_3"/>
<name>B4VQM3_9CYAN</name>
<gene>
    <name evidence="1" type="ORF">MC7420_6350</name>
</gene>